<sequence>MLIMPSLDLNSSKLTLGRALVRMSAVWEELRALQKNETWEISELPKGKKLVGCKWIFTVKHKADGTVERFKVRLVAKGFIQSYGIDYMEIPPGLEDEFNHSKPLREFQMCEALEFHKDSMTCCETEFQICEALEFHKDSMNYDYDDQI</sequence>
<accession>A0A5C7HJJ9</accession>
<name>A0A5C7HJJ9_9ROSI</name>
<comment type="caution">
    <text evidence="2">The sequence shown here is derived from an EMBL/GenBank/DDBJ whole genome shotgun (WGS) entry which is preliminary data.</text>
</comment>
<evidence type="ECO:0000313" key="2">
    <source>
        <dbReference type="EMBL" id="TXG57200.1"/>
    </source>
</evidence>
<dbReference type="Pfam" id="PF07727">
    <property type="entry name" value="RVT_2"/>
    <property type="match status" value="1"/>
</dbReference>
<dbReference type="InterPro" id="IPR013103">
    <property type="entry name" value="RVT_2"/>
</dbReference>
<dbReference type="Proteomes" id="UP000323000">
    <property type="component" value="Chromosome 8"/>
</dbReference>
<proteinExistence type="predicted"/>
<dbReference type="OrthoDB" id="1917367at2759"/>
<organism evidence="2 3">
    <name type="scientific">Acer yangbiense</name>
    <dbReference type="NCBI Taxonomy" id="1000413"/>
    <lineage>
        <taxon>Eukaryota</taxon>
        <taxon>Viridiplantae</taxon>
        <taxon>Streptophyta</taxon>
        <taxon>Embryophyta</taxon>
        <taxon>Tracheophyta</taxon>
        <taxon>Spermatophyta</taxon>
        <taxon>Magnoliopsida</taxon>
        <taxon>eudicotyledons</taxon>
        <taxon>Gunneridae</taxon>
        <taxon>Pentapetalae</taxon>
        <taxon>rosids</taxon>
        <taxon>malvids</taxon>
        <taxon>Sapindales</taxon>
        <taxon>Sapindaceae</taxon>
        <taxon>Hippocastanoideae</taxon>
        <taxon>Acereae</taxon>
        <taxon>Acer</taxon>
    </lineage>
</organism>
<dbReference type="AlphaFoldDB" id="A0A5C7HJJ9"/>
<evidence type="ECO:0000313" key="3">
    <source>
        <dbReference type="Proteomes" id="UP000323000"/>
    </source>
</evidence>
<keyword evidence="3" id="KW-1185">Reference proteome</keyword>
<feature type="domain" description="Reverse transcriptase Ty1/copia-type" evidence="1">
    <location>
        <begin position="36"/>
        <end position="90"/>
    </location>
</feature>
<evidence type="ECO:0000259" key="1">
    <source>
        <dbReference type="Pfam" id="PF07727"/>
    </source>
</evidence>
<gene>
    <name evidence="2" type="ORF">EZV62_018513</name>
</gene>
<protein>
    <recommendedName>
        <fullName evidence="1">Reverse transcriptase Ty1/copia-type domain-containing protein</fullName>
    </recommendedName>
</protein>
<dbReference type="EMBL" id="VAHF01000008">
    <property type="protein sequence ID" value="TXG57200.1"/>
    <property type="molecule type" value="Genomic_DNA"/>
</dbReference>
<reference evidence="3" key="1">
    <citation type="journal article" date="2019" name="Gigascience">
        <title>De novo genome assembly of the endangered Acer yangbiense, a plant species with extremely small populations endemic to Yunnan Province, China.</title>
        <authorList>
            <person name="Yang J."/>
            <person name="Wariss H.M."/>
            <person name="Tao L."/>
            <person name="Zhang R."/>
            <person name="Yun Q."/>
            <person name="Hollingsworth P."/>
            <person name="Dao Z."/>
            <person name="Luo G."/>
            <person name="Guo H."/>
            <person name="Ma Y."/>
            <person name="Sun W."/>
        </authorList>
    </citation>
    <scope>NUCLEOTIDE SEQUENCE [LARGE SCALE GENOMIC DNA]</scope>
    <source>
        <strain evidence="3">cv. Malutang</strain>
    </source>
</reference>